<comment type="similarity">
    <text evidence="2">Belongs to the acyl-CoA dehydrogenase family.</text>
</comment>
<dbReference type="InterPro" id="IPR009100">
    <property type="entry name" value="AcylCoA_DH/oxidase_NM_dom_sf"/>
</dbReference>
<evidence type="ECO:0000256" key="4">
    <source>
        <dbReference type="ARBA" id="ARBA00022827"/>
    </source>
</evidence>
<dbReference type="Gene3D" id="1.10.540.10">
    <property type="entry name" value="Acyl-CoA dehydrogenase/oxidase, N-terminal domain"/>
    <property type="match status" value="1"/>
</dbReference>
<dbReference type="InterPro" id="IPR009075">
    <property type="entry name" value="AcylCo_DH/oxidase_C"/>
</dbReference>
<comment type="cofactor">
    <cofactor evidence="1">
        <name>FAD</name>
        <dbReference type="ChEBI" id="CHEBI:57692"/>
    </cofactor>
</comment>
<dbReference type="InterPro" id="IPR046373">
    <property type="entry name" value="Acyl-CoA_Oxase/DH_mid-dom_sf"/>
</dbReference>
<proteinExistence type="inferred from homology"/>
<feature type="domain" description="Acyl-CoA dehydrogenase/oxidase N-terminal" evidence="6">
    <location>
        <begin position="4"/>
        <end position="96"/>
    </location>
</feature>
<dbReference type="GO" id="GO:0003995">
    <property type="term" value="F:acyl-CoA dehydrogenase activity"/>
    <property type="evidence" value="ECO:0007669"/>
    <property type="project" value="TreeGrafter"/>
</dbReference>
<evidence type="ECO:0000259" key="6">
    <source>
        <dbReference type="Pfam" id="PF02771"/>
    </source>
</evidence>
<name>A0A5C8PJE8_9HYPH</name>
<dbReference type="RefSeq" id="WP_147848603.1">
    <property type="nucleotide sequence ID" value="NZ_VDUZ01000022.1"/>
</dbReference>
<evidence type="ECO:0000256" key="2">
    <source>
        <dbReference type="ARBA" id="ARBA00009347"/>
    </source>
</evidence>
<feature type="domain" description="Acyl-CoA dehydrogenase/oxidase C-terminal" evidence="5">
    <location>
        <begin position="229"/>
        <end position="359"/>
    </location>
</feature>
<dbReference type="Pfam" id="PF00441">
    <property type="entry name" value="Acyl-CoA_dh_1"/>
    <property type="match status" value="1"/>
</dbReference>
<evidence type="ECO:0000259" key="5">
    <source>
        <dbReference type="Pfam" id="PF00441"/>
    </source>
</evidence>
<dbReference type="InterPro" id="IPR013786">
    <property type="entry name" value="AcylCoA_DH/ox_N"/>
</dbReference>
<protein>
    <submittedName>
        <fullName evidence="7">Acyl-CoA dehydrogenase</fullName>
    </submittedName>
</protein>
<evidence type="ECO:0000313" key="8">
    <source>
        <dbReference type="Proteomes" id="UP000321638"/>
    </source>
</evidence>
<dbReference type="PANTHER" id="PTHR43884">
    <property type="entry name" value="ACYL-COA DEHYDROGENASE"/>
    <property type="match status" value="1"/>
</dbReference>
<dbReference type="SUPFAM" id="SSF47203">
    <property type="entry name" value="Acyl-CoA dehydrogenase C-terminal domain-like"/>
    <property type="match status" value="1"/>
</dbReference>
<dbReference type="Proteomes" id="UP000321638">
    <property type="component" value="Unassembled WGS sequence"/>
</dbReference>
<dbReference type="SUPFAM" id="SSF56645">
    <property type="entry name" value="Acyl-CoA dehydrogenase NM domain-like"/>
    <property type="match status" value="1"/>
</dbReference>
<sequence length="386" mass="41135">MSDLLQRARRVGAEVAARHASAVDADARFPRESFAALKAEKLLGVMVPAEFGGAGASIPEILSLCHALGQHCASTAMIYAMHQIQVACIVRHGQQSPWHRQLLQRLAGEQLLLASATSEAGVGGDVRSSVCAVEVEGQRLKVSKNATVISYGADADGILVTARRTPDSPASDQVIVAVLKGDYRLEQTSSWDTLGMRGTCSNGYWLHAAGDVAQILPLPYADISAQTMLPTSHLTWSSLWLGIATDAVARARTFVRAEARKKPGSTPPGALRLAESMNLLQHMKSNVVAAARQYEAALGSAERLTALSFAVAMNNLKIGTSQMAVQVVNHALLICGISGYRNDSEFSVGRHLRDAHSAALMVSNDRILANTANLLLVLKDDPGLFP</sequence>
<dbReference type="InterPro" id="IPR037069">
    <property type="entry name" value="AcylCoA_DH/ox_N_sf"/>
</dbReference>
<evidence type="ECO:0000256" key="1">
    <source>
        <dbReference type="ARBA" id="ARBA00001974"/>
    </source>
</evidence>
<dbReference type="Gene3D" id="2.40.110.10">
    <property type="entry name" value="Butyryl-CoA Dehydrogenase, subunit A, domain 2"/>
    <property type="match status" value="1"/>
</dbReference>
<dbReference type="PIRSF" id="PIRSF016578">
    <property type="entry name" value="HsaA"/>
    <property type="match status" value="1"/>
</dbReference>
<evidence type="ECO:0000313" key="7">
    <source>
        <dbReference type="EMBL" id="TXL73809.1"/>
    </source>
</evidence>
<dbReference type="Pfam" id="PF02771">
    <property type="entry name" value="Acyl-CoA_dh_N"/>
    <property type="match status" value="1"/>
</dbReference>
<keyword evidence="4" id="KW-0274">FAD</keyword>
<dbReference type="Gene3D" id="1.20.140.10">
    <property type="entry name" value="Butyryl-CoA Dehydrogenase, subunit A, domain 3"/>
    <property type="match status" value="1"/>
</dbReference>
<dbReference type="PANTHER" id="PTHR43884:SF12">
    <property type="entry name" value="ISOVALERYL-COA DEHYDROGENASE, MITOCHONDRIAL-RELATED"/>
    <property type="match status" value="1"/>
</dbReference>
<accession>A0A5C8PJE8</accession>
<dbReference type="OrthoDB" id="7316074at2"/>
<keyword evidence="8" id="KW-1185">Reference proteome</keyword>
<organism evidence="7 8">
    <name type="scientific">Vineibacter terrae</name>
    <dbReference type="NCBI Taxonomy" id="2586908"/>
    <lineage>
        <taxon>Bacteria</taxon>
        <taxon>Pseudomonadati</taxon>
        <taxon>Pseudomonadota</taxon>
        <taxon>Alphaproteobacteria</taxon>
        <taxon>Hyphomicrobiales</taxon>
        <taxon>Vineibacter</taxon>
    </lineage>
</organism>
<dbReference type="InterPro" id="IPR036250">
    <property type="entry name" value="AcylCo_DH-like_C"/>
</dbReference>
<dbReference type="EMBL" id="VDUZ01000022">
    <property type="protein sequence ID" value="TXL73809.1"/>
    <property type="molecule type" value="Genomic_DNA"/>
</dbReference>
<gene>
    <name evidence="7" type="ORF">FHP25_19330</name>
</gene>
<keyword evidence="3" id="KW-0285">Flavoprotein</keyword>
<dbReference type="GO" id="GO:0050660">
    <property type="term" value="F:flavin adenine dinucleotide binding"/>
    <property type="evidence" value="ECO:0007669"/>
    <property type="project" value="InterPro"/>
</dbReference>
<evidence type="ECO:0000256" key="3">
    <source>
        <dbReference type="ARBA" id="ARBA00022630"/>
    </source>
</evidence>
<dbReference type="AlphaFoldDB" id="A0A5C8PJE8"/>
<reference evidence="7 8" key="1">
    <citation type="submission" date="2019-06" db="EMBL/GenBank/DDBJ databases">
        <title>New taxonomy in bacterial strain CC-CFT640, isolated from vineyard.</title>
        <authorList>
            <person name="Lin S.-Y."/>
            <person name="Tsai C.-F."/>
            <person name="Young C.-C."/>
        </authorList>
    </citation>
    <scope>NUCLEOTIDE SEQUENCE [LARGE SCALE GENOMIC DNA]</scope>
    <source>
        <strain evidence="7 8">CC-CFT640</strain>
    </source>
</reference>
<comment type="caution">
    <text evidence="7">The sequence shown here is derived from an EMBL/GenBank/DDBJ whole genome shotgun (WGS) entry which is preliminary data.</text>
</comment>